<evidence type="ECO:0000259" key="1">
    <source>
        <dbReference type="Pfam" id="PF01613"/>
    </source>
</evidence>
<evidence type="ECO:0000313" key="2">
    <source>
        <dbReference type="EMBL" id="PYC76428.1"/>
    </source>
</evidence>
<accession>A0A318NQK8</accession>
<dbReference type="EMBL" id="PYBV01000001">
    <property type="protein sequence ID" value="PYC76428.1"/>
    <property type="molecule type" value="Genomic_DNA"/>
</dbReference>
<dbReference type="GO" id="GO:0016646">
    <property type="term" value="F:oxidoreductase activity, acting on the CH-NH group of donors, NAD or NADP as acceptor"/>
    <property type="evidence" value="ECO:0007669"/>
    <property type="project" value="UniProtKB-ARBA"/>
</dbReference>
<evidence type="ECO:0000313" key="3">
    <source>
        <dbReference type="Proteomes" id="UP000248333"/>
    </source>
</evidence>
<gene>
    <name evidence="2" type="ORF">C7C45_00050</name>
</gene>
<organism evidence="2 3">
    <name type="scientific">Micromonospora arborensis</name>
    <dbReference type="NCBI Taxonomy" id="2116518"/>
    <lineage>
        <taxon>Bacteria</taxon>
        <taxon>Bacillati</taxon>
        <taxon>Actinomycetota</taxon>
        <taxon>Actinomycetes</taxon>
        <taxon>Micromonosporales</taxon>
        <taxon>Micromonosporaceae</taxon>
        <taxon>Micromonospora</taxon>
    </lineage>
</organism>
<dbReference type="OrthoDB" id="9792858at2"/>
<reference evidence="2 3" key="1">
    <citation type="submission" date="2018-03" db="EMBL/GenBank/DDBJ databases">
        <title>Bioinformatic expansion and discovery of thiopeptide antibiotics.</title>
        <authorList>
            <person name="Schwalen C.J."/>
            <person name="Hudson G.A."/>
            <person name="Mitchell D.A."/>
        </authorList>
    </citation>
    <scope>NUCLEOTIDE SEQUENCE [LARGE SCALE GENOMIC DNA]</scope>
    <source>
        <strain evidence="2 3">NRRL 8041</strain>
    </source>
</reference>
<dbReference type="GO" id="GO:0010181">
    <property type="term" value="F:FMN binding"/>
    <property type="evidence" value="ECO:0007669"/>
    <property type="project" value="InterPro"/>
</dbReference>
<protein>
    <recommendedName>
        <fullName evidence="1">Flavin reductase like domain-containing protein</fullName>
    </recommendedName>
</protein>
<dbReference type="SUPFAM" id="SSF50475">
    <property type="entry name" value="FMN-binding split barrel"/>
    <property type="match status" value="1"/>
</dbReference>
<dbReference type="Proteomes" id="UP000248333">
    <property type="component" value="Unassembled WGS sequence"/>
</dbReference>
<feature type="domain" description="Flavin reductase like" evidence="1">
    <location>
        <begin position="3"/>
        <end position="77"/>
    </location>
</feature>
<dbReference type="Gene3D" id="2.30.110.10">
    <property type="entry name" value="Electron Transport, Fmn-binding Protein, Chain A"/>
    <property type="match status" value="1"/>
</dbReference>
<sequence length="82" mass="9062">MFASHCPDRFAGTRWRTTALRQLPFLVDAAHAVSECRVVRMDMVGDHTIVVGAVEAVTTEDADPTPLLHGLGRYKVWPKSVT</sequence>
<comment type="caution">
    <text evidence="2">The sequence shown here is derived from an EMBL/GenBank/DDBJ whole genome shotgun (WGS) entry which is preliminary data.</text>
</comment>
<dbReference type="InterPro" id="IPR002563">
    <property type="entry name" value="Flavin_Rdtase-like_dom"/>
</dbReference>
<dbReference type="Pfam" id="PF01613">
    <property type="entry name" value="Flavin_Reduct"/>
    <property type="match status" value="1"/>
</dbReference>
<proteinExistence type="predicted"/>
<dbReference type="AlphaFoldDB" id="A0A318NQK8"/>
<keyword evidence="3" id="KW-1185">Reference proteome</keyword>
<dbReference type="InterPro" id="IPR012349">
    <property type="entry name" value="Split_barrel_FMN-bd"/>
</dbReference>
<name>A0A318NQK8_9ACTN</name>